<keyword evidence="20" id="KW-1185">Reference proteome</keyword>
<evidence type="ECO:0000259" key="18">
    <source>
        <dbReference type="Pfam" id="PF11721"/>
    </source>
</evidence>
<keyword evidence="5" id="KW-0808">Transferase</keyword>
<dbReference type="PANTHER" id="PTHR48006">
    <property type="entry name" value="LEUCINE-RICH REPEAT-CONTAINING PROTEIN DDB_G0281931-RELATED"/>
    <property type="match status" value="1"/>
</dbReference>
<evidence type="ECO:0000256" key="17">
    <source>
        <dbReference type="SAM" id="SignalP"/>
    </source>
</evidence>
<keyword evidence="11" id="KW-0675">Receptor</keyword>
<feature type="domain" description="Malectin" evidence="18">
    <location>
        <begin position="409"/>
        <end position="530"/>
    </location>
</feature>
<keyword evidence="10 16" id="KW-0472">Membrane</keyword>
<proteinExistence type="predicted"/>
<evidence type="ECO:0000256" key="7">
    <source>
        <dbReference type="ARBA" id="ARBA00022737"/>
    </source>
</evidence>
<gene>
    <name evidence="19" type="ORF">RHGRI_018271</name>
</gene>
<keyword evidence="8" id="KW-0547">Nucleotide-binding</keyword>
<evidence type="ECO:0000256" key="4">
    <source>
        <dbReference type="ARBA" id="ARBA00022614"/>
    </source>
</evidence>
<dbReference type="SUPFAM" id="SSF52058">
    <property type="entry name" value="L domain-like"/>
    <property type="match status" value="1"/>
</dbReference>
<evidence type="ECO:0000256" key="14">
    <source>
        <dbReference type="ARBA" id="ARBA00048679"/>
    </source>
</evidence>
<keyword evidence="16" id="KW-1133">Transmembrane helix</keyword>
<sequence>MEALSKRTTTTSNMLSVLLFASLVLNCYAQLLPEDEAQTLATIVEKLQIKELNISRSFCSSGRYENVTVGDTILIVVICDCNDTVCHVTNIQLKGQNLTGNIPEEFGNLSYLQEIDLSRNYFSGSIPTSFSQLPLTNLSLLGNSINGSIPKEIGDIATLEHLVLEDNQLEGPLHQNLGNLSRLLRLLLSGNNFTGTIPDSFGNLKNLTDFRIDGSTLSGNIPALIGNWTKIDRLDMQGTSMDGPIPSTISQLKNITELRISDLNGTSMTFPDLQEMKQLEILILRNCLITGPIPDYIGEFTALKTVDLSFNMLTGQIPATFQSLNLNYMFLNNNSLSGAVPDWIINSKSDMLVFPIFDISYNNFIGSTPVGCQSSTVNLISSHSTAESNSVAWCLRKDLPCSKTPKHYSLFINCGGGETTFEGNEYEEDLATEGPSYFYSSSEKWAYSSTGVFTGNGDATYKANNTFGLNVNGSEFYQTARLAPNSLKYYGLCLRKGSYKVRLHFAEIMYSDDQTFSSLGKRLFDVSIQVNFDPHTGLSVGAIVGIVVASCAFLLLILVVLRMKGYLGGKDLEDKEKNEMAYVLQEQGSLLELVDPILGSHYPEEEVMRMLNIGLLCTNPSPTLRPLMSSVVSMLEGKSPIQAPLIKRGSPNEDLRFKAFERISQDSHSHISPSAFSVDSQVQSRSMSMDGPWIDSSVSITSKNEVRDHSSSSKLLPDLYDVNLDL</sequence>
<keyword evidence="7" id="KW-0677">Repeat</keyword>
<accession>A0AAV6K0T9</accession>
<keyword evidence="12" id="KW-0325">Glycoprotein</keyword>
<feature type="signal peptide" evidence="17">
    <location>
        <begin position="1"/>
        <end position="29"/>
    </location>
</feature>
<dbReference type="InterPro" id="IPR021720">
    <property type="entry name" value="Malectin_dom"/>
</dbReference>
<evidence type="ECO:0000313" key="19">
    <source>
        <dbReference type="EMBL" id="KAG5546040.1"/>
    </source>
</evidence>
<evidence type="ECO:0000256" key="9">
    <source>
        <dbReference type="ARBA" id="ARBA00022840"/>
    </source>
</evidence>
<dbReference type="EC" id="2.7.11.1" evidence="2"/>
<evidence type="ECO:0000256" key="6">
    <source>
        <dbReference type="ARBA" id="ARBA00022729"/>
    </source>
</evidence>
<evidence type="ECO:0000256" key="16">
    <source>
        <dbReference type="SAM" id="Phobius"/>
    </source>
</evidence>
<evidence type="ECO:0000256" key="10">
    <source>
        <dbReference type="ARBA" id="ARBA00023136"/>
    </source>
</evidence>
<dbReference type="GO" id="GO:0016020">
    <property type="term" value="C:membrane"/>
    <property type="evidence" value="ECO:0007669"/>
    <property type="project" value="UniProtKB-SubCell"/>
</dbReference>
<dbReference type="PANTHER" id="PTHR48006:SF60">
    <property type="entry name" value="PROTEIN KINASE DOMAIN-CONTAINING PROTEIN"/>
    <property type="match status" value="1"/>
</dbReference>
<dbReference type="FunFam" id="3.80.10.10:FF:000041">
    <property type="entry name" value="LRR receptor-like serine/threonine-protein kinase ERECTA"/>
    <property type="match status" value="1"/>
</dbReference>
<keyword evidence="6 17" id="KW-0732">Signal</keyword>
<dbReference type="FunFam" id="3.80.10.10:FF:000433">
    <property type="entry name" value="Putative LRR receptor-like serine/threonine-protein kinase isoform A"/>
    <property type="match status" value="1"/>
</dbReference>
<evidence type="ECO:0000256" key="12">
    <source>
        <dbReference type="ARBA" id="ARBA00023180"/>
    </source>
</evidence>
<dbReference type="Gene3D" id="2.60.120.430">
    <property type="entry name" value="Galactose-binding lectin"/>
    <property type="match status" value="1"/>
</dbReference>
<dbReference type="Pfam" id="PF00560">
    <property type="entry name" value="LRR_1"/>
    <property type="match status" value="4"/>
</dbReference>
<evidence type="ECO:0000256" key="2">
    <source>
        <dbReference type="ARBA" id="ARBA00012513"/>
    </source>
</evidence>
<evidence type="ECO:0000256" key="3">
    <source>
        <dbReference type="ARBA" id="ARBA00022553"/>
    </source>
</evidence>
<evidence type="ECO:0000313" key="20">
    <source>
        <dbReference type="Proteomes" id="UP000823749"/>
    </source>
</evidence>
<dbReference type="Gene3D" id="1.10.510.10">
    <property type="entry name" value="Transferase(Phosphotransferase) domain 1"/>
    <property type="match status" value="1"/>
</dbReference>
<evidence type="ECO:0000256" key="11">
    <source>
        <dbReference type="ARBA" id="ARBA00023170"/>
    </source>
</evidence>
<evidence type="ECO:0000256" key="15">
    <source>
        <dbReference type="PROSITE-ProRule" id="PRU00259"/>
    </source>
</evidence>
<dbReference type="InterPro" id="IPR032675">
    <property type="entry name" value="LRR_dom_sf"/>
</dbReference>
<organism evidence="19 20">
    <name type="scientific">Rhododendron griersonianum</name>
    <dbReference type="NCBI Taxonomy" id="479676"/>
    <lineage>
        <taxon>Eukaryota</taxon>
        <taxon>Viridiplantae</taxon>
        <taxon>Streptophyta</taxon>
        <taxon>Embryophyta</taxon>
        <taxon>Tracheophyta</taxon>
        <taxon>Spermatophyta</taxon>
        <taxon>Magnoliopsida</taxon>
        <taxon>eudicotyledons</taxon>
        <taxon>Gunneridae</taxon>
        <taxon>Pentapetalae</taxon>
        <taxon>asterids</taxon>
        <taxon>Ericales</taxon>
        <taxon>Ericaceae</taxon>
        <taxon>Ericoideae</taxon>
        <taxon>Rhodoreae</taxon>
        <taxon>Rhododendron</taxon>
    </lineage>
</organism>
<dbReference type="PROSITE" id="PS50176">
    <property type="entry name" value="ARM_REPEAT"/>
    <property type="match status" value="1"/>
</dbReference>
<feature type="transmembrane region" description="Helical" evidence="16">
    <location>
        <begin position="538"/>
        <end position="561"/>
    </location>
</feature>
<dbReference type="InterPro" id="IPR000225">
    <property type="entry name" value="Armadillo"/>
</dbReference>
<dbReference type="Proteomes" id="UP000823749">
    <property type="component" value="Chromosome 6"/>
</dbReference>
<dbReference type="GO" id="GO:0005524">
    <property type="term" value="F:ATP binding"/>
    <property type="evidence" value="ECO:0007669"/>
    <property type="project" value="UniProtKB-KW"/>
</dbReference>
<evidence type="ECO:0000256" key="8">
    <source>
        <dbReference type="ARBA" id="ARBA00022741"/>
    </source>
</evidence>
<reference evidence="19 20" key="1">
    <citation type="submission" date="2020-08" db="EMBL/GenBank/DDBJ databases">
        <title>Plant Genome Project.</title>
        <authorList>
            <person name="Zhang R.-G."/>
        </authorList>
    </citation>
    <scope>NUCLEOTIDE SEQUENCE [LARGE SCALE GENOMIC DNA]</scope>
    <source>
        <strain evidence="19">WSP0</strain>
        <tissue evidence="19">Leaf</tissue>
    </source>
</reference>
<dbReference type="Pfam" id="PF11721">
    <property type="entry name" value="Malectin"/>
    <property type="match status" value="1"/>
</dbReference>
<keyword evidence="9" id="KW-0067">ATP-binding</keyword>
<keyword evidence="16" id="KW-0812">Transmembrane</keyword>
<protein>
    <recommendedName>
        <fullName evidence="2">non-specific serine/threonine protein kinase</fullName>
        <ecNumber evidence="2">2.7.11.1</ecNumber>
    </recommendedName>
</protein>
<feature type="repeat" description="ARM" evidence="15">
    <location>
        <begin position="178"/>
        <end position="208"/>
    </location>
</feature>
<name>A0AAV6K0T9_9ERIC</name>
<evidence type="ECO:0000256" key="13">
    <source>
        <dbReference type="ARBA" id="ARBA00047899"/>
    </source>
</evidence>
<keyword evidence="3" id="KW-0597">Phosphoprotein</keyword>
<dbReference type="InterPro" id="IPR001611">
    <property type="entry name" value="Leu-rich_rpt"/>
</dbReference>
<evidence type="ECO:0000256" key="5">
    <source>
        <dbReference type="ARBA" id="ARBA00022679"/>
    </source>
</evidence>
<feature type="chain" id="PRO_5043798210" description="non-specific serine/threonine protein kinase" evidence="17">
    <location>
        <begin position="30"/>
        <end position="726"/>
    </location>
</feature>
<comment type="catalytic activity">
    <reaction evidence="13">
        <text>L-threonyl-[protein] + ATP = O-phospho-L-threonyl-[protein] + ADP + H(+)</text>
        <dbReference type="Rhea" id="RHEA:46608"/>
        <dbReference type="Rhea" id="RHEA-COMP:11060"/>
        <dbReference type="Rhea" id="RHEA-COMP:11605"/>
        <dbReference type="ChEBI" id="CHEBI:15378"/>
        <dbReference type="ChEBI" id="CHEBI:30013"/>
        <dbReference type="ChEBI" id="CHEBI:30616"/>
        <dbReference type="ChEBI" id="CHEBI:61977"/>
        <dbReference type="ChEBI" id="CHEBI:456216"/>
        <dbReference type="EC" id="2.7.11.1"/>
    </reaction>
</comment>
<evidence type="ECO:0000256" key="1">
    <source>
        <dbReference type="ARBA" id="ARBA00004479"/>
    </source>
</evidence>
<dbReference type="GO" id="GO:0004674">
    <property type="term" value="F:protein serine/threonine kinase activity"/>
    <property type="evidence" value="ECO:0007669"/>
    <property type="project" value="UniProtKB-EC"/>
</dbReference>
<keyword evidence="4" id="KW-0433">Leucine-rich repeat</keyword>
<dbReference type="EMBL" id="JACTNZ010000006">
    <property type="protein sequence ID" value="KAG5546040.1"/>
    <property type="molecule type" value="Genomic_DNA"/>
</dbReference>
<dbReference type="Gene3D" id="3.80.10.10">
    <property type="entry name" value="Ribonuclease Inhibitor"/>
    <property type="match status" value="2"/>
</dbReference>
<comment type="catalytic activity">
    <reaction evidence="14">
        <text>L-seryl-[protein] + ATP = O-phospho-L-seryl-[protein] + ADP + H(+)</text>
        <dbReference type="Rhea" id="RHEA:17989"/>
        <dbReference type="Rhea" id="RHEA-COMP:9863"/>
        <dbReference type="Rhea" id="RHEA-COMP:11604"/>
        <dbReference type="ChEBI" id="CHEBI:15378"/>
        <dbReference type="ChEBI" id="CHEBI:29999"/>
        <dbReference type="ChEBI" id="CHEBI:30616"/>
        <dbReference type="ChEBI" id="CHEBI:83421"/>
        <dbReference type="ChEBI" id="CHEBI:456216"/>
        <dbReference type="EC" id="2.7.11.1"/>
    </reaction>
</comment>
<comment type="caution">
    <text evidence="19">The sequence shown here is derived from an EMBL/GenBank/DDBJ whole genome shotgun (WGS) entry which is preliminary data.</text>
</comment>
<comment type="subcellular location">
    <subcellularLocation>
        <location evidence="1">Membrane</location>
        <topology evidence="1">Single-pass type I membrane protein</topology>
    </subcellularLocation>
</comment>
<dbReference type="InterPro" id="IPR051824">
    <property type="entry name" value="LRR_Rcpt-Like_S/T_Kinase"/>
</dbReference>
<dbReference type="AlphaFoldDB" id="A0AAV6K0T9"/>